<protein>
    <submittedName>
        <fullName evidence="8">Zinc finger A20 and AN1 domain-containing stress-associated protein 7</fullName>
    </submittedName>
</protein>
<comment type="caution">
    <text evidence="8">The sequence shown here is derived from an EMBL/GenBank/DDBJ whole genome shotgun (WGS) entry which is preliminary data.</text>
</comment>
<dbReference type="Pfam" id="PF01754">
    <property type="entry name" value="zf-A20"/>
    <property type="match status" value="1"/>
</dbReference>
<evidence type="ECO:0000256" key="5">
    <source>
        <dbReference type="PROSITE-ProRule" id="PRU00449"/>
    </source>
</evidence>
<evidence type="ECO:0000256" key="1">
    <source>
        <dbReference type="ARBA" id="ARBA00003732"/>
    </source>
</evidence>
<evidence type="ECO:0000256" key="4">
    <source>
        <dbReference type="ARBA" id="ARBA00022833"/>
    </source>
</evidence>
<dbReference type="SMART" id="SM00259">
    <property type="entry name" value="ZnF_A20"/>
    <property type="match status" value="1"/>
</dbReference>
<dbReference type="PROSITE" id="PS51036">
    <property type="entry name" value="ZF_A20"/>
    <property type="match status" value="1"/>
</dbReference>
<sequence length="183" mass="20258">MVPSLCANGCGFYGSSATKNLCSKCYIDYLKENVTKSKECETKNLSDQAFVLDQSSATSCKPCASEVSNTDDATMVDVSLTDPEGIINNKRKKRCKCCNKKVGLLGFECRCGDVFCGTHRYPEKHACHVDLKEIGRQGLVKQNPNFPVDRQDVDIVLGSALTGPPRKHNKQPRMNDLMLWKST</sequence>
<evidence type="ECO:0000256" key="3">
    <source>
        <dbReference type="ARBA" id="ARBA00022771"/>
    </source>
</evidence>
<dbReference type="PROSITE" id="PS51039">
    <property type="entry name" value="ZF_AN1"/>
    <property type="match status" value="1"/>
</dbReference>
<dbReference type="PANTHER" id="PTHR10634:SF124">
    <property type="entry name" value="ZINC FINGER A20 AND AN1 DOMAIN-CONTAINING STRESS-ASSOCIATED PROTEIN 8-RELATED"/>
    <property type="match status" value="1"/>
</dbReference>
<dbReference type="Proteomes" id="UP000289340">
    <property type="component" value="Chromosome 9"/>
</dbReference>
<dbReference type="InterPro" id="IPR002653">
    <property type="entry name" value="Znf_A20"/>
</dbReference>
<dbReference type="EMBL" id="QZWG01000009">
    <property type="protein sequence ID" value="RZB92215.1"/>
    <property type="molecule type" value="Genomic_DNA"/>
</dbReference>
<dbReference type="InterPro" id="IPR035896">
    <property type="entry name" value="AN1-like_Znf"/>
</dbReference>
<dbReference type="InterPro" id="IPR050652">
    <property type="entry name" value="AN1_A20_ZnFinger"/>
</dbReference>
<dbReference type="FunFam" id="1.20.5.4770:FF:000015">
    <property type="entry name" value="Uncharacterized protein"/>
    <property type="match status" value="1"/>
</dbReference>
<dbReference type="GO" id="GO:0008270">
    <property type="term" value="F:zinc ion binding"/>
    <property type="evidence" value="ECO:0007669"/>
    <property type="project" value="UniProtKB-KW"/>
</dbReference>
<comment type="function">
    <text evidence="1">May be involved in environmental stress response.</text>
</comment>
<dbReference type="SUPFAM" id="SSF118310">
    <property type="entry name" value="AN1-like Zinc finger"/>
    <property type="match status" value="1"/>
</dbReference>
<dbReference type="SMART" id="SM00154">
    <property type="entry name" value="ZnF_AN1"/>
    <property type="match status" value="1"/>
</dbReference>
<accession>A0A445J1K2</accession>
<keyword evidence="3 5" id="KW-0863">Zinc-finger</keyword>
<evidence type="ECO:0000313" key="8">
    <source>
        <dbReference type="EMBL" id="RZB92215.1"/>
    </source>
</evidence>
<dbReference type="Pfam" id="PF01428">
    <property type="entry name" value="zf-AN1"/>
    <property type="match status" value="1"/>
</dbReference>
<evidence type="ECO:0000259" key="7">
    <source>
        <dbReference type="PROSITE" id="PS51039"/>
    </source>
</evidence>
<reference evidence="8 9" key="1">
    <citation type="submission" date="2018-09" db="EMBL/GenBank/DDBJ databases">
        <title>A high-quality reference genome of wild soybean provides a powerful tool to mine soybean genomes.</title>
        <authorList>
            <person name="Xie M."/>
            <person name="Chung C.Y.L."/>
            <person name="Li M.-W."/>
            <person name="Wong F.-L."/>
            <person name="Chan T.-F."/>
            <person name="Lam H.-M."/>
        </authorList>
    </citation>
    <scope>NUCLEOTIDE SEQUENCE [LARGE SCALE GENOMIC DNA]</scope>
    <source>
        <strain evidence="9">cv. W05</strain>
        <tissue evidence="8">Hypocotyl of etiolated seedlings</tissue>
    </source>
</reference>
<dbReference type="Gene3D" id="4.10.1110.10">
    <property type="entry name" value="AN1-like Zinc finger"/>
    <property type="match status" value="1"/>
</dbReference>
<feature type="domain" description="AN1-type" evidence="7">
    <location>
        <begin position="89"/>
        <end position="135"/>
    </location>
</feature>
<dbReference type="SUPFAM" id="SSF57716">
    <property type="entry name" value="Glucocorticoid receptor-like (DNA-binding domain)"/>
    <property type="match status" value="1"/>
</dbReference>
<evidence type="ECO:0000256" key="2">
    <source>
        <dbReference type="ARBA" id="ARBA00022723"/>
    </source>
</evidence>
<evidence type="ECO:0000313" key="9">
    <source>
        <dbReference type="Proteomes" id="UP000289340"/>
    </source>
</evidence>
<dbReference type="InterPro" id="IPR000058">
    <property type="entry name" value="Znf_AN1"/>
</dbReference>
<keyword evidence="9" id="KW-1185">Reference proteome</keyword>
<proteinExistence type="predicted"/>
<keyword evidence="2" id="KW-0479">Metal-binding</keyword>
<evidence type="ECO:0000259" key="6">
    <source>
        <dbReference type="PROSITE" id="PS51036"/>
    </source>
</evidence>
<organism evidence="8 9">
    <name type="scientific">Glycine soja</name>
    <name type="common">Wild soybean</name>
    <dbReference type="NCBI Taxonomy" id="3848"/>
    <lineage>
        <taxon>Eukaryota</taxon>
        <taxon>Viridiplantae</taxon>
        <taxon>Streptophyta</taxon>
        <taxon>Embryophyta</taxon>
        <taxon>Tracheophyta</taxon>
        <taxon>Spermatophyta</taxon>
        <taxon>Magnoliopsida</taxon>
        <taxon>eudicotyledons</taxon>
        <taxon>Gunneridae</taxon>
        <taxon>Pentapetalae</taxon>
        <taxon>rosids</taxon>
        <taxon>fabids</taxon>
        <taxon>Fabales</taxon>
        <taxon>Fabaceae</taxon>
        <taxon>Papilionoideae</taxon>
        <taxon>50 kb inversion clade</taxon>
        <taxon>NPAAA clade</taxon>
        <taxon>indigoferoid/millettioid clade</taxon>
        <taxon>Phaseoleae</taxon>
        <taxon>Glycine</taxon>
        <taxon>Glycine subgen. Soja</taxon>
    </lineage>
</organism>
<keyword evidence="4" id="KW-0862">Zinc</keyword>
<dbReference type="AlphaFoldDB" id="A0A445J1K2"/>
<gene>
    <name evidence="8" type="ORF">D0Y65_024296</name>
</gene>
<dbReference type="PANTHER" id="PTHR10634">
    <property type="entry name" value="AN1-TYPE ZINC FINGER PROTEIN"/>
    <property type="match status" value="1"/>
</dbReference>
<feature type="domain" description="A20-type" evidence="6">
    <location>
        <begin position="1"/>
        <end position="34"/>
    </location>
</feature>
<dbReference type="Gene3D" id="1.20.5.4770">
    <property type="match status" value="1"/>
</dbReference>
<name>A0A445J1K2_GLYSO</name>
<dbReference type="GO" id="GO:0003677">
    <property type="term" value="F:DNA binding"/>
    <property type="evidence" value="ECO:0007669"/>
    <property type="project" value="InterPro"/>
</dbReference>